<dbReference type="CDD" id="cd05931">
    <property type="entry name" value="FAAL"/>
    <property type="match status" value="1"/>
</dbReference>
<dbReference type="Gene3D" id="3.30.300.30">
    <property type="match status" value="1"/>
</dbReference>
<comment type="similarity">
    <text evidence="1">Belongs to the ATP-dependent AMP-binding enzyme family.</text>
</comment>
<dbReference type="Pfam" id="PF00501">
    <property type="entry name" value="AMP-binding"/>
    <property type="match status" value="1"/>
</dbReference>
<name>A0ABM9LTC2_9MYCO</name>
<accession>A0ABM9LTC2</accession>
<dbReference type="InterPro" id="IPR000873">
    <property type="entry name" value="AMP-dep_synth/lig_dom"/>
</dbReference>
<dbReference type="PANTHER" id="PTHR22754:SF32">
    <property type="entry name" value="DISCO-INTERACTING PROTEIN 2"/>
    <property type="match status" value="1"/>
</dbReference>
<dbReference type="InterPro" id="IPR025110">
    <property type="entry name" value="AMP-bd_C"/>
</dbReference>
<evidence type="ECO:0000259" key="6">
    <source>
        <dbReference type="Pfam" id="PF23024"/>
    </source>
</evidence>
<feature type="domain" description="AMP-binding enzyme C-terminal" evidence="6">
    <location>
        <begin position="464"/>
        <end position="574"/>
    </location>
</feature>
<dbReference type="Proteomes" id="UP001190465">
    <property type="component" value="Chromosome"/>
</dbReference>
<dbReference type="SUPFAM" id="SSF56801">
    <property type="entry name" value="Acetyl-CoA synthetase-like"/>
    <property type="match status" value="1"/>
</dbReference>
<keyword evidence="3" id="KW-0276">Fatty acid metabolism</keyword>
<evidence type="ECO:0000256" key="2">
    <source>
        <dbReference type="ARBA" id="ARBA00022598"/>
    </source>
</evidence>
<evidence type="ECO:0000256" key="3">
    <source>
        <dbReference type="ARBA" id="ARBA00022832"/>
    </source>
</evidence>
<evidence type="ECO:0000313" key="7">
    <source>
        <dbReference type="EMBL" id="CAJ1504369.1"/>
    </source>
</evidence>
<dbReference type="Pfam" id="PF23024">
    <property type="entry name" value="AMP-dom_DIP2-like"/>
    <property type="match status" value="1"/>
</dbReference>
<dbReference type="InterPro" id="IPR045851">
    <property type="entry name" value="AMP-bd_C_sf"/>
</dbReference>
<organism evidence="7 8">
    <name type="scientific">[Mycobacterium] burgundiense</name>
    <dbReference type="NCBI Taxonomy" id="3064286"/>
    <lineage>
        <taxon>Bacteria</taxon>
        <taxon>Bacillati</taxon>
        <taxon>Actinomycetota</taxon>
        <taxon>Actinomycetes</taxon>
        <taxon>Mycobacteriales</taxon>
        <taxon>Mycobacteriaceae</taxon>
        <taxon>Mycolicibacterium</taxon>
    </lineage>
</organism>
<dbReference type="NCBIfam" id="NF004509">
    <property type="entry name" value="PRK05850.1"/>
    <property type="match status" value="1"/>
</dbReference>
<evidence type="ECO:0000259" key="5">
    <source>
        <dbReference type="Pfam" id="PF00501"/>
    </source>
</evidence>
<dbReference type="EMBL" id="OY726397">
    <property type="protein sequence ID" value="CAJ1504369.1"/>
    <property type="molecule type" value="Genomic_DNA"/>
</dbReference>
<keyword evidence="8" id="KW-1185">Reference proteome</keyword>
<dbReference type="RefSeq" id="WP_308478121.1">
    <property type="nucleotide sequence ID" value="NZ_OY726397.1"/>
</dbReference>
<dbReference type="InterPro" id="IPR042099">
    <property type="entry name" value="ANL_N_sf"/>
</dbReference>
<dbReference type="Gene3D" id="3.40.50.12780">
    <property type="entry name" value="N-terminal domain of ligase-like"/>
    <property type="match status" value="1"/>
</dbReference>
<evidence type="ECO:0000256" key="1">
    <source>
        <dbReference type="ARBA" id="ARBA00006432"/>
    </source>
</evidence>
<gene>
    <name evidence="7" type="ORF">MU0053_002668</name>
</gene>
<proteinExistence type="inferred from homology"/>
<evidence type="ECO:0000313" key="8">
    <source>
        <dbReference type="Proteomes" id="UP001190465"/>
    </source>
</evidence>
<reference evidence="7 8" key="1">
    <citation type="submission" date="2023-08" db="EMBL/GenBank/DDBJ databases">
        <authorList>
            <person name="Folkvardsen B D."/>
            <person name="Norman A."/>
        </authorList>
    </citation>
    <scope>NUCLEOTIDE SEQUENCE [LARGE SCALE GENOMIC DNA]</scope>
    <source>
        <strain evidence="7 8">Mu0053</strain>
    </source>
</reference>
<keyword evidence="2" id="KW-0436">Ligase</keyword>
<sequence length="580" mass="62574">MIQASLPAVLRERASLQPNDIAFTFMDYEQDWDGVPITLTWAQLYRRTLNLSQELAEHAEPGDRAVILAPQSLDYIVAFVAALQAGLIAVPLPAPAPGGGAHDERTAAVVVDTEPSVVLTTSAVREGAAGYAMARDGQPAPTVIEVDLLDLDSRRRSGRRVAPQELAYLQYTSGSTRRPAGVEISHANLAANFKQMMGAFFSEHGGVAPPDTTFVSWLPFYHDMGLMLGMCVPILGGVHTVVTSPMAFLQRPARWMQLVASHPRALSAGPNFAYELAAGRTTDDDMAGLDLSNVMNLLSGAERVHAATVRRFAERFAAFGLRENKIRPSYGLAEAVVYVATRASLDPLAVVEFDAEKLSAGHAQRCGAGSGSPLVSYGRTDSPVVRVVDPDTAVECADGRTGEIWVRGDNVALGYWQKPDETRETFGATIVNPSAETPAGPWLRTGDLGFFSEGELFIMGRIKDLLIVYGRNHSPDDIEATVQEISRGRAAAISVPDDRTEHLVVIVEHKKRGDTEEAAMLRLADLKRELTSAISTVHGLKVADLVMVGPGAIPITTSGKVRRASCVEQYRHGQFARLDA</sequence>
<evidence type="ECO:0000256" key="4">
    <source>
        <dbReference type="ARBA" id="ARBA00023098"/>
    </source>
</evidence>
<dbReference type="PANTHER" id="PTHR22754">
    <property type="entry name" value="DISCO-INTERACTING PROTEIN 2 DIP2 -RELATED"/>
    <property type="match status" value="1"/>
</dbReference>
<dbReference type="InterPro" id="IPR040097">
    <property type="entry name" value="FAAL/FAAC"/>
</dbReference>
<protein>
    <submittedName>
        <fullName evidence="7">AMP-binding protein</fullName>
    </submittedName>
</protein>
<keyword evidence="4" id="KW-0443">Lipid metabolism</keyword>
<feature type="domain" description="AMP-dependent synthetase/ligase" evidence="5">
    <location>
        <begin position="11"/>
        <end position="416"/>
    </location>
</feature>